<reference evidence="2" key="1">
    <citation type="journal article" date="2023" name="Nat. Plants">
        <title>Single-cell RNA sequencing provides a high-resolution roadmap for understanding the multicellular compartmentation of specialized metabolism.</title>
        <authorList>
            <person name="Sun S."/>
            <person name="Shen X."/>
            <person name="Li Y."/>
            <person name="Li Y."/>
            <person name="Wang S."/>
            <person name="Li R."/>
            <person name="Zhang H."/>
            <person name="Shen G."/>
            <person name="Guo B."/>
            <person name="Wei J."/>
            <person name="Xu J."/>
            <person name="St-Pierre B."/>
            <person name="Chen S."/>
            <person name="Sun C."/>
        </authorList>
    </citation>
    <scope>NUCLEOTIDE SEQUENCE [LARGE SCALE GENOMIC DNA]</scope>
</reference>
<comment type="caution">
    <text evidence="1">The sequence shown here is derived from an EMBL/GenBank/DDBJ whole genome shotgun (WGS) entry which is preliminary data.</text>
</comment>
<dbReference type="Proteomes" id="UP001060085">
    <property type="component" value="Linkage Group LG03"/>
</dbReference>
<proteinExistence type="predicted"/>
<organism evidence="1 2">
    <name type="scientific">Catharanthus roseus</name>
    <name type="common">Madagascar periwinkle</name>
    <name type="synonym">Vinca rosea</name>
    <dbReference type="NCBI Taxonomy" id="4058"/>
    <lineage>
        <taxon>Eukaryota</taxon>
        <taxon>Viridiplantae</taxon>
        <taxon>Streptophyta</taxon>
        <taxon>Embryophyta</taxon>
        <taxon>Tracheophyta</taxon>
        <taxon>Spermatophyta</taxon>
        <taxon>Magnoliopsida</taxon>
        <taxon>eudicotyledons</taxon>
        <taxon>Gunneridae</taxon>
        <taxon>Pentapetalae</taxon>
        <taxon>asterids</taxon>
        <taxon>lamiids</taxon>
        <taxon>Gentianales</taxon>
        <taxon>Apocynaceae</taxon>
        <taxon>Rauvolfioideae</taxon>
        <taxon>Vinceae</taxon>
        <taxon>Catharanthinae</taxon>
        <taxon>Catharanthus</taxon>
    </lineage>
</organism>
<keyword evidence="2" id="KW-1185">Reference proteome</keyword>
<dbReference type="EMBL" id="CM044703">
    <property type="protein sequence ID" value="KAI5670121.1"/>
    <property type="molecule type" value="Genomic_DNA"/>
</dbReference>
<sequence length="822" mass="89103">MSFGGFMGGYGGGGSGSSGDAKMVSDSIYSSLSGTAMTDPVHMVAPLISRPMFNNSPMSLTIKPKMEGGEMMGGLIGENFGQGGSERNREDDYESRSGSDNVEGASGDDQENPGPKSSKRKKYHRHTPYQIQELENSFKENPHPDEKARLELGRRLGLESKQVKFWFQNRRTQMKTQIERHENSMLKQDNDKLRMENIAMKEAIRNPVCNSCGGPASLGDISLEEHHLRIENARLRDELNRICLLANKFLGRPLSSLATSMPVSNSDLELAVGRNDFGSLSSVATSLPIGLDFGSGVPSALPGLRTTRGSPGMTGLDVTIDKSMFLELAMAAMDELMKLAQIDNPLWFRNWDGIGGEALNLEEYTRTFPPCLGVKPNNLVTEATRATGTIIINSMVLIETLMDSNRWSDMFPCLIGRASTIDLISCGMGGSNNGALQLMQAEFQVLSSMVPVRQVKFLRFCKQHAEGVWAVVDLSVDTIREGPSTQAFVECRRLPSGCIVQDMPNGYSKVTWIEHMEYDESNVHQFFRPLLRSGMGFGAQKWVATLERQCECLAVLMSSTVPTGDHSVISSTGRRSIARLAQRMTRNFSAGVCATQHKWEIVQIGHGEDARLIMRKSIGNPGEPPGVILSATTTVWMPLSHQRLFEFLRNEQTRSQWDVLSQDGPVQQMIHIAKGQNLGNSISLLRATATSNASQNGMLILQETCTDATGSIIVHAAVDVPSMNVVMSGGDSSCVVLLPSGFAIVPDCYPNNTGPGSSTAKGGGGGSAGATSGSLLTVGFQILVNSLPAAKLTMESVDTVNTLISRTLQGIRSSLQITTNMA</sequence>
<protein>
    <submittedName>
        <fullName evidence="1">Uncharacterized protein</fullName>
    </submittedName>
</protein>
<name>A0ACC0BBU9_CATRO</name>
<accession>A0ACC0BBU9</accession>
<gene>
    <name evidence="1" type="ORF">M9H77_10485</name>
</gene>
<evidence type="ECO:0000313" key="1">
    <source>
        <dbReference type="EMBL" id="KAI5670121.1"/>
    </source>
</evidence>
<evidence type="ECO:0000313" key="2">
    <source>
        <dbReference type="Proteomes" id="UP001060085"/>
    </source>
</evidence>